<dbReference type="PANTHER" id="PTHR46174">
    <property type="entry name" value="CXXC-TYPE ZINC FINGER PROTEIN 1"/>
    <property type="match status" value="1"/>
</dbReference>
<sequence length="452" mass="51479">MVFSEVHKTEEWKRRCEEVLHPSVRDAHLLTALLQTKNALERSINICEKSNQTNASALCIFCSHDGVNQKLLTCSTCNDCFHLKCIGWSPGDANDLKVFICPYCHFMNSGKISRNGSDPLNIGRKSLKLHKLVELLSDAEDLCLWIQERAVLHQIGQKALDFKARIEEIVKFVLAYPDEDLSIIAKKFCVALKAVHIVGAYDSEANSKLELALARTSWKIRAQRLLDGSQKPSIQVLQRHLKEGLAVGIPSEDYFRQSLIEVKNIGLQWADNAKKVSTDGGALGLDKVFELITEGENLPVSCEKELKLLRDRSMLYCICRRPYDQRPMIACDKCDEWYHFDCIKLSSLPKIYICPACCCMEGEDFASMSTSGEEKVVGGKHEVPQTPSPRHTESRRKSRKTKWERMDVAADIPRSSSNIEQLFWKNRKPYRRVARKRSHFESLSPFIFVQNS</sequence>
<dbReference type="GO" id="GO:0045893">
    <property type="term" value="P:positive regulation of DNA-templated transcription"/>
    <property type="evidence" value="ECO:0000318"/>
    <property type="project" value="GO_Central"/>
</dbReference>
<name>M1AWC0_SOLTU</name>
<dbReference type="Gene3D" id="2.60.120.650">
    <property type="entry name" value="Cupin"/>
    <property type="match status" value="1"/>
</dbReference>
<dbReference type="InterPro" id="IPR013083">
    <property type="entry name" value="Znf_RING/FYVE/PHD"/>
</dbReference>
<dbReference type="InParanoid" id="M1AWC0"/>
<keyword evidence="9" id="KW-1185">Reference proteome</keyword>
<dbReference type="InterPro" id="IPR019786">
    <property type="entry name" value="Zinc_finger_PHD-type_CS"/>
</dbReference>
<dbReference type="InterPro" id="IPR037869">
    <property type="entry name" value="Spp1/CFP1"/>
</dbReference>
<dbReference type="InterPro" id="IPR001965">
    <property type="entry name" value="Znf_PHD"/>
</dbReference>
<dbReference type="SUPFAM" id="SSF57903">
    <property type="entry name" value="FYVE/PHD zinc finger"/>
    <property type="match status" value="2"/>
</dbReference>
<dbReference type="EnsemblPlants" id="PGSC0003DMT400031830">
    <property type="protein sequence ID" value="PGSC0003DMT400031830"/>
    <property type="gene ID" value="PGSC0003DMG400012211"/>
</dbReference>
<keyword evidence="2" id="KW-0479">Metal-binding</keyword>
<dbReference type="HOGENOM" id="CLU_606097_0_0_1"/>
<dbReference type="PROSITE" id="PS01359">
    <property type="entry name" value="ZF_PHD_1"/>
    <property type="match status" value="2"/>
</dbReference>
<feature type="domain" description="Zinc finger PHD-type" evidence="7">
    <location>
        <begin position="316"/>
        <end position="358"/>
    </location>
</feature>
<organism evidence="8 9">
    <name type="scientific">Solanum tuberosum</name>
    <name type="common">Potato</name>
    <dbReference type="NCBI Taxonomy" id="4113"/>
    <lineage>
        <taxon>Eukaryota</taxon>
        <taxon>Viridiplantae</taxon>
        <taxon>Streptophyta</taxon>
        <taxon>Embryophyta</taxon>
        <taxon>Tracheophyta</taxon>
        <taxon>Spermatophyta</taxon>
        <taxon>Magnoliopsida</taxon>
        <taxon>eudicotyledons</taxon>
        <taxon>Gunneridae</taxon>
        <taxon>Pentapetalae</taxon>
        <taxon>asterids</taxon>
        <taxon>lamiids</taxon>
        <taxon>Solanales</taxon>
        <taxon>Solanaceae</taxon>
        <taxon>Solanoideae</taxon>
        <taxon>Solaneae</taxon>
        <taxon>Solanum</taxon>
    </lineage>
</organism>
<dbReference type="Gene3D" id="3.30.40.10">
    <property type="entry name" value="Zinc/RING finger domain, C3HC4 (zinc finger)"/>
    <property type="match status" value="1"/>
</dbReference>
<dbReference type="SMART" id="SM00249">
    <property type="entry name" value="PHD"/>
    <property type="match status" value="2"/>
</dbReference>
<evidence type="ECO:0000313" key="8">
    <source>
        <dbReference type="EnsemblPlants" id="PGSC0003DMT400031830"/>
    </source>
</evidence>
<feature type="compositionally biased region" description="Basic and acidic residues" evidence="6">
    <location>
        <begin position="372"/>
        <end position="383"/>
    </location>
</feature>
<evidence type="ECO:0000256" key="1">
    <source>
        <dbReference type="ARBA" id="ARBA00004123"/>
    </source>
</evidence>
<evidence type="ECO:0000313" key="9">
    <source>
        <dbReference type="Proteomes" id="UP000011115"/>
    </source>
</evidence>
<dbReference type="InterPro" id="IPR019787">
    <property type="entry name" value="Znf_PHD-finger"/>
</dbReference>
<dbReference type="InterPro" id="IPR011011">
    <property type="entry name" value="Znf_FYVE_PHD"/>
</dbReference>
<dbReference type="OMA" id="GPECVNP"/>
<evidence type="ECO:0000259" key="7">
    <source>
        <dbReference type="SMART" id="SM00249"/>
    </source>
</evidence>
<reference evidence="8" key="2">
    <citation type="submission" date="2015-06" db="UniProtKB">
        <authorList>
            <consortium name="EnsemblPlants"/>
        </authorList>
    </citation>
    <scope>IDENTIFICATION</scope>
    <source>
        <strain evidence="8">DM1-3 516 R44</strain>
    </source>
</reference>
<protein>
    <submittedName>
        <fullName evidence="8">RB-binding protein</fullName>
    </submittedName>
</protein>
<comment type="subcellular location">
    <subcellularLocation>
        <location evidence="1">Nucleus</location>
    </subcellularLocation>
</comment>
<dbReference type="PaxDb" id="4113-PGSC0003DMT400031830"/>
<dbReference type="AlphaFoldDB" id="M1AWC0"/>
<keyword evidence="5" id="KW-0539">Nucleus</keyword>
<keyword evidence="4" id="KW-0862">Zinc</keyword>
<evidence type="ECO:0000256" key="6">
    <source>
        <dbReference type="SAM" id="MobiDB-lite"/>
    </source>
</evidence>
<reference evidence="9" key="1">
    <citation type="journal article" date="2011" name="Nature">
        <title>Genome sequence and analysis of the tuber crop potato.</title>
        <authorList>
            <consortium name="The Potato Genome Sequencing Consortium"/>
        </authorList>
    </citation>
    <scope>NUCLEOTIDE SEQUENCE [LARGE SCALE GENOMIC DNA]</scope>
    <source>
        <strain evidence="9">cv. DM1-3 516 R44</strain>
    </source>
</reference>
<dbReference type="PANTHER" id="PTHR46174:SF1">
    <property type="entry name" value="CXXC-TYPE ZINC FINGER PROTEIN 1"/>
    <property type="match status" value="1"/>
</dbReference>
<feature type="region of interest" description="Disordered" evidence="6">
    <location>
        <begin position="370"/>
        <end position="404"/>
    </location>
</feature>
<evidence type="ECO:0000256" key="4">
    <source>
        <dbReference type="ARBA" id="ARBA00022833"/>
    </source>
</evidence>
<dbReference type="GO" id="GO:0048188">
    <property type="term" value="C:Set1C/COMPASS complex"/>
    <property type="evidence" value="ECO:0000318"/>
    <property type="project" value="GO_Central"/>
</dbReference>
<dbReference type="GO" id="GO:0008270">
    <property type="term" value="F:zinc ion binding"/>
    <property type="evidence" value="ECO:0007669"/>
    <property type="project" value="UniProtKB-KW"/>
</dbReference>
<dbReference type="Pfam" id="PF00628">
    <property type="entry name" value="PHD"/>
    <property type="match status" value="2"/>
</dbReference>
<proteinExistence type="predicted"/>
<dbReference type="CDD" id="cd15489">
    <property type="entry name" value="PHD_SF"/>
    <property type="match status" value="1"/>
</dbReference>
<evidence type="ECO:0000256" key="5">
    <source>
        <dbReference type="ARBA" id="ARBA00023242"/>
    </source>
</evidence>
<dbReference type="Gramene" id="PGSC0003DMT400031830">
    <property type="protein sequence ID" value="PGSC0003DMT400031830"/>
    <property type="gene ID" value="PGSC0003DMG400012211"/>
</dbReference>
<dbReference type="Proteomes" id="UP000011115">
    <property type="component" value="Unassembled WGS sequence"/>
</dbReference>
<keyword evidence="3" id="KW-0863">Zinc-finger</keyword>
<evidence type="ECO:0000256" key="2">
    <source>
        <dbReference type="ARBA" id="ARBA00022723"/>
    </source>
</evidence>
<dbReference type="STRING" id="4113.M1AWC0"/>
<accession>M1AWC0</accession>
<dbReference type="eggNOG" id="KOG1246">
    <property type="taxonomic scope" value="Eukaryota"/>
</dbReference>
<feature type="domain" description="Zinc finger PHD-type" evidence="7">
    <location>
        <begin position="58"/>
        <end position="105"/>
    </location>
</feature>
<evidence type="ECO:0000256" key="3">
    <source>
        <dbReference type="ARBA" id="ARBA00022771"/>
    </source>
</evidence>